<keyword evidence="1" id="KW-1133">Transmembrane helix</keyword>
<protein>
    <submittedName>
        <fullName evidence="2">Uncharacterized protein</fullName>
    </submittedName>
</protein>
<feature type="transmembrane region" description="Helical" evidence="1">
    <location>
        <begin position="103"/>
        <end position="122"/>
    </location>
</feature>
<dbReference type="EMBL" id="CP034210">
    <property type="protein sequence ID" value="QBZ66628.1"/>
    <property type="molecule type" value="Genomic_DNA"/>
</dbReference>
<proteinExistence type="predicted"/>
<sequence>PGLVCARNIEKNTTPARRSGTSSTRSVVCLVRSSSRSNRWHLGFLVVCLALLCTPGCSPKEKKPTDHLSRTATVDEKCTTYDTTEAYSRSKRQILLENRESMFGLRLLIKWLMFGGVIFPVVSFRKSCQTQRVLASYIRNCASQRRHQNQYQH</sequence>
<dbReference type="Proteomes" id="UP000294847">
    <property type="component" value="Chromosome 7"/>
</dbReference>
<evidence type="ECO:0000313" key="2">
    <source>
        <dbReference type="EMBL" id="QBZ66628.1"/>
    </source>
</evidence>
<reference evidence="2 3" key="1">
    <citation type="journal article" date="2019" name="Mol. Biol. Evol.">
        <title>Blast fungal genomes show frequent chromosomal changes, gene gains and losses, and effector gene turnover.</title>
        <authorList>
            <person name="Gomez Luciano L.B."/>
            <person name="Jason Tsai I."/>
            <person name="Chuma I."/>
            <person name="Tosa Y."/>
            <person name="Chen Y.H."/>
            <person name="Li J.Y."/>
            <person name="Li M.Y."/>
            <person name="Jade Lu M.Y."/>
            <person name="Nakayashiki H."/>
            <person name="Li W.H."/>
        </authorList>
    </citation>
    <scope>NUCLEOTIDE SEQUENCE [LARGE SCALE GENOMIC DNA]</scope>
    <source>
        <strain evidence="2">MZ5-1-6</strain>
    </source>
</reference>
<keyword evidence="1" id="KW-0812">Transmembrane</keyword>
<dbReference type="AlphaFoldDB" id="A0A4V1C8E7"/>
<accession>A0A4V1C8E7</accession>
<gene>
    <name evidence="2" type="ORF">PoMZ_13611</name>
</gene>
<evidence type="ECO:0000256" key="1">
    <source>
        <dbReference type="SAM" id="Phobius"/>
    </source>
</evidence>
<keyword evidence="1" id="KW-0472">Membrane</keyword>
<feature type="non-terminal residue" evidence="2">
    <location>
        <position position="1"/>
    </location>
</feature>
<evidence type="ECO:0000313" key="3">
    <source>
        <dbReference type="Proteomes" id="UP000294847"/>
    </source>
</evidence>
<organism evidence="2 3">
    <name type="scientific">Pyricularia oryzae</name>
    <name type="common">Rice blast fungus</name>
    <name type="synonym">Magnaporthe oryzae</name>
    <dbReference type="NCBI Taxonomy" id="318829"/>
    <lineage>
        <taxon>Eukaryota</taxon>
        <taxon>Fungi</taxon>
        <taxon>Dikarya</taxon>
        <taxon>Ascomycota</taxon>
        <taxon>Pezizomycotina</taxon>
        <taxon>Sordariomycetes</taxon>
        <taxon>Sordariomycetidae</taxon>
        <taxon>Magnaporthales</taxon>
        <taxon>Pyriculariaceae</taxon>
        <taxon>Pyricularia</taxon>
    </lineage>
</organism>
<name>A0A4V1C8E7_PYROR</name>